<keyword evidence="3 6" id="KW-0812">Transmembrane</keyword>
<feature type="transmembrane region" description="Helical" evidence="6">
    <location>
        <begin position="147"/>
        <end position="167"/>
    </location>
</feature>
<dbReference type="AlphaFoldDB" id="A0A934K6V4"/>
<dbReference type="EMBL" id="JAEKNQ010000024">
    <property type="protein sequence ID" value="MBJ7602801.1"/>
    <property type="molecule type" value="Genomic_DNA"/>
</dbReference>
<dbReference type="Pfam" id="PF02653">
    <property type="entry name" value="BPD_transp_2"/>
    <property type="match status" value="1"/>
</dbReference>
<proteinExistence type="predicted"/>
<evidence type="ECO:0000256" key="5">
    <source>
        <dbReference type="ARBA" id="ARBA00023136"/>
    </source>
</evidence>
<dbReference type="GO" id="GO:0015658">
    <property type="term" value="F:branched-chain amino acid transmembrane transporter activity"/>
    <property type="evidence" value="ECO:0007669"/>
    <property type="project" value="InterPro"/>
</dbReference>
<protein>
    <submittedName>
        <fullName evidence="7">Branched-chain amino acid ABC transporter permease</fullName>
    </submittedName>
</protein>
<feature type="transmembrane region" description="Helical" evidence="6">
    <location>
        <begin position="278"/>
        <end position="299"/>
    </location>
</feature>
<comment type="subcellular location">
    <subcellularLocation>
        <location evidence="1">Cell membrane</location>
        <topology evidence="1">Multi-pass membrane protein</topology>
    </subcellularLocation>
</comment>
<evidence type="ECO:0000256" key="2">
    <source>
        <dbReference type="ARBA" id="ARBA00022475"/>
    </source>
</evidence>
<feature type="transmembrane region" description="Helical" evidence="6">
    <location>
        <begin position="74"/>
        <end position="93"/>
    </location>
</feature>
<dbReference type="GO" id="GO:0005886">
    <property type="term" value="C:plasma membrane"/>
    <property type="evidence" value="ECO:0007669"/>
    <property type="project" value="UniProtKB-SubCell"/>
</dbReference>
<name>A0A934K6V4_9BACT</name>
<dbReference type="InterPro" id="IPR001851">
    <property type="entry name" value="ABC_transp_permease"/>
</dbReference>
<dbReference type="Proteomes" id="UP000620075">
    <property type="component" value="Unassembled WGS sequence"/>
</dbReference>
<feature type="transmembrane region" description="Helical" evidence="6">
    <location>
        <begin position="49"/>
        <end position="68"/>
    </location>
</feature>
<dbReference type="PANTHER" id="PTHR30482">
    <property type="entry name" value="HIGH-AFFINITY BRANCHED-CHAIN AMINO ACID TRANSPORT SYSTEM PERMEASE"/>
    <property type="match status" value="1"/>
</dbReference>
<organism evidence="7 8">
    <name type="scientific">Candidatus Dormiibacter inghamiae</name>
    <dbReference type="NCBI Taxonomy" id="3127013"/>
    <lineage>
        <taxon>Bacteria</taxon>
        <taxon>Bacillati</taxon>
        <taxon>Candidatus Dormiibacterota</taxon>
        <taxon>Candidatus Dormibacteria</taxon>
        <taxon>Candidatus Dormibacterales</taxon>
        <taxon>Candidatus Dormibacteraceae</taxon>
        <taxon>Candidatus Dormiibacter</taxon>
    </lineage>
</organism>
<reference evidence="7 8" key="1">
    <citation type="submission" date="2020-10" db="EMBL/GenBank/DDBJ databases">
        <title>Ca. Dormibacterota MAGs.</title>
        <authorList>
            <person name="Montgomery K."/>
        </authorList>
    </citation>
    <scope>NUCLEOTIDE SEQUENCE [LARGE SCALE GENOMIC DNA]</scope>
    <source>
        <strain evidence="7">SC8811_S16_3</strain>
    </source>
</reference>
<evidence type="ECO:0000313" key="7">
    <source>
        <dbReference type="EMBL" id="MBJ7602801.1"/>
    </source>
</evidence>
<evidence type="ECO:0000256" key="6">
    <source>
        <dbReference type="SAM" id="Phobius"/>
    </source>
</evidence>
<dbReference type="InterPro" id="IPR043428">
    <property type="entry name" value="LivM-like"/>
</dbReference>
<comment type="caution">
    <text evidence="7">The sequence shown here is derived from an EMBL/GenBank/DDBJ whole genome shotgun (WGS) entry which is preliminary data.</text>
</comment>
<sequence>MGLLLFVYPFVVKDAFWQNVAVLALVSASAAAAWNLLGGITGQVSFGHSIFYGTGAYTTGYLLVRYGLSPWVGMAAGCLVAVALGIVIGFPVFRLRSHYFSIATIAMQQVIFIIVVNNKALGAATGIELPLREASLANLQFSTRDLLPYHLIALALLGVSSLAIWLFMQGKAGAYVKAIRDDEDVARAMGVPVRRYKLYALALSAAITSLAGSYYGMYSLFIDPNVVLSLNLSIAIVLVGVLGGAGSLWGPLVGAWVLQVIQEETRVRLSGAGNALDLVIYGLLVMLIAVVEPAGLIGIGRRLARRLPVRRRAVQR</sequence>
<feature type="transmembrane region" description="Helical" evidence="6">
    <location>
        <begin position="15"/>
        <end position="37"/>
    </location>
</feature>
<feature type="transmembrane region" description="Helical" evidence="6">
    <location>
        <begin position="198"/>
        <end position="218"/>
    </location>
</feature>
<accession>A0A934K6V4</accession>
<gene>
    <name evidence="7" type="ORF">JF888_06360</name>
</gene>
<feature type="transmembrane region" description="Helical" evidence="6">
    <location>
        <begin position="230"/>
        <end position="258"/>
    </location>
</feature>
<dbReference type="CDD" id="cd06581">
    <property type="entry name" value="TM_PBP1_LivM_like"/>
    <property type="match status" value="1"/>
</dbReference>
<keyword evidence="5 6" id="KW-0472">Membrane</keyword>
<keyword evidence="4 6" id="KW-1133">Transmembrane helix</keyword>
<evidence type="ECO:0000256" key="1">
    <source>
        <dbReference type="ARBA" id="ARBA00004651"/>
    </source>
</evidence>
<evidence type="ECO:0000256" key="4">
    <source>
        <dbReference type="ARBA" id="ARBA00022989"/>
    </source>
</evidence>
<keyword evidence="2" id="KW-1003">Cell membrane</keyword>
<evidence type="ECO:0000313" key="8">
    <source>
        <dbReference type="Proteomes" id="UP000620075"/>
    </source>
</evidence>
<dbReference type="PANTHER" id="PTHR30482:SF10">
    <property type="entry name" value="HIGH-AFFINITY BRANCHED-CHAIN AMINO ACID TRANSPORT PROTEIN BRAE"/>
    <property type="match status" value="1"/>
</dbReference>
<evidence type="ECO:0000256" key="3">
    <source>
        <dbReference type="ARBA" id="ARBA00022692"/>
    </source>
</evidence>